<reference evidence="1 2" key="1">
    <citation type="submission" date="2017-06" db="EMBL/GenBank/DDBJ databases">
        <authorList>
            <person name="Kim H.J."/>
            <person name="Triplett B.A."/>
        </authorList>
    </citation>
    <scope>NUCLEOTIDE SEQUENCE [LARGE SCALE GENOMIC DNA]</scope>
    <source>
        <strain evidence="1 2">CGMCC 4.2132</strain>
    </source>
</reference>
<keyword evidence="2" id="KW-1185">Reference proteome</keyword>
<protein>
    <submittedName>
        <fullName evidence="1">Uncharacterized protein</fullName>
    </submittedName>
</protein>
<name>A0A239H4M1_9ACTN</name>
<evidence type="ECO:0000313" key="1">
    <source>
        <dbReference type="EMBL" id="SNS75968.1"/>
    </source>
</evidence>
<dbReference type="EMBL" id="FZOD01000015">
    <property type="protein sequence ID" value="SNS75968.1"/>
    <property type="molecule type" value="Genomic_DNA"/>
</dbReference>
<dbReference type="AlphaFoldDB" id="A0A239H4M1"/>
<sequence length="270" mass="29604">MAGDEIAWLRAQRAEMTGTDREPEWRRDLVDAILRRCTSEDVPGGASRADLDEAADHAGWLLAHDCGQWSFSLVGRAHEVRWEAFGDPADRDVAITMLSEADDLRSENAWFSAADHAALGELLLSRHADRGVPYDLDLAIDRLRAALDGCDDDERAALYLRYRLGTALALRAGRRNTAGTDRRDAANLLARALPHLPEGDPATQETALTLGRLLQGMEVDDGGAGDLDETVEWTRRVLGEHGFAILRAHSAEAVIWTVPEDPLHPSGESQ</sequence>
<gene>
    <name evidence="1" type="ORF">SAMN05216276_101579</name>
</gene>
<accession>A0A239H4M1</accession>
<dbReference type="Proteomes" id="UP000198282">
    <property type="component" value="Unassembled WGS sequence"/>
</dbReference>
<evidence type="ECO:0000313" key="2">
    <source>
        <dbReference type="Proteomes" id="UP000198282"/>
    </source>
</evidence>
<proteinExistence type="predicted"/>
<dbReference type="RefSeq" id="WP_089208369.1">
    <property type="nucleotide sequence ID" value="NZ_FZOD01000015.1"/>
</dbReference>
<organism evidence="1 2">
    <name type="scientific">Streptosporangium subroseum</name>
    <dbReference type="NCBI Taxonomy" id="106412"/>
    <lineage>
        <taxon>Bacteria</taxon>
        <taxon>Bacillati</taxon>
        <taxon>Actinomycetota</taxon>
        <taxon>Actinomycetes</taxon>
        <taxon>Streptosporangiales</taxon>
        <taxon>Streptosporangiaceae</taxon>
        <taxon>Streptosporangium</taxon>
    </lineage>
</organism>